<feature type="non-terminal residue" evidence="1">
    <location>
        <position position="1"/>
    </location>
</feature>
<reference evidence="1" key="1">
    <citation type="submission" date="2016-07" db="EMBL/GenBank/DDBJ databases">
        <title>Salivary Glands transcriptome analysis on engorged females of Ornithodoros brasiliensis (Acari:Argasidae).</title>
        <authorList>
            <person name="Simons S.M."/>
            <person name="Carvalho E."/>
            <person name="Junqueira-de-Azevedo I."/>
            <person name="Ho P.L."/>
            <person name="Giovanni D."/>
            <person name="Mendonca R."/>
            <person name="Onofrio V."/>
            <person name="Landulfo G."/>
            <person name="Ramirez D."/>
            <person name="Barros-Battesti D."/>
        </authorList>
    </citation>
    <scope>NUCLEOTIDE SEQUENCE</scope>
    <source>
        <strain evidence="1">Female</strain>
        <tissue evidence="1">Salivary gland</tissue>
    </source>
</reference>
<dbReference type="EMBL" id="GETE01000687">
    <property type="protein sequence ID" value="JAT78981.1"/>
    <property type="molecule type" value="Transcribed_RNA"/>
</dbReference>
<protein>
    <submittedName>
        <fullName evidence="1">Uncharacterized protein</fullName>
    </submittedName>
</protein>
<proteinExistence type="predicted"/>
<sequence length="129" mass="14586">LQSSIQKILCKTHAQTFSNFQPETACFHFCTQCIRQPKYSPSRYFLYLLTFHPTPSIGTSSRTQYVSTANLQRWISWRYPEVTDLDLLSPMSSLTFVEAGPGHSLLADVAAETGCHRPLGRLNPQTFSI</sequence>
<accession>A0A1D2AIR0</accession>
<dbReference type="AlphaFoldDB" id="A0A1D2AIR0"/>
<evidence type="ECO:0000313" key="1">
    <source>
        <dbReference type="EMBL" id="JAT78981.1"/>
    </source>
</evidence>
<name>A0A1D2AIR0_ORNBR</name>
<organism evidence="1">
    <name type="scientific">Ornithodoros brasiliensis</name>
    <name type="common">Mouro tick</name>
    <dbReference type="NCBI Taxonomy" id="888526"/>
    <lineage>
        <taxon>Eukaryota</taxon>
        <taxon>Metazoa</taxon>
        <taxon>Ecdysozoa</taxon>
        <taxon>Arthropoda</taxon>
        <taxon>Chelicerata</taxon>
        <taxon>Arachnida</taxon>
        <taxon>Acari</taxon>
        <taxon>Parasitiformes</taxon>
        <taxon>Ixodida</taxon>
        <taxon>Ixodoidea</taxon>
        <taxon>Argasidae</taxon>
        <taxon>Ornithodorinae</taxon>
        <taxon>Ornithodoros</taxon>
    </lineage>
</organism>